<dbReference type="AlphaFoldDB" id="A0A1I4LFA1"/>
<protein>
    <submittedName>
        <fullName evidence="1">Uncharacterized protein</fullName>
    </submittedName>
</protein>
<sequence length="47" mass="5024">MNASLIVSATVTLATALLAALWASLVATGMAPVPETEPQERRDIRTW</sequence>
<accession>A0A1I4LFA1</accession>
<gene>
    <name evidence="1" type="ORF">SAMN05192568_101393</name>
</gene>
<dbReference type="STRING" id="582667.SAMN05192568_101393"/>
<proteinExistence type="predicted"/>
<reference evidence="2" key="1">
    <citation type="submission" date="2016-10" db="EMBL/GenBank/DDBJ databases">
        <authorList>
            <person name="Varghese N."/>
            <person name="Submissions S."/>
        </authorList>
    </citation>
    <scope>NUCLEOTIDE SEQUENCE [LARGE SCALE GENOMIC DNA]</scope>
    <source>
        <strain evidence="2">BL36</strain>
    </source>
</reference>
<dbReference type="RefSeq" id="WP_167367737.1">
    <property type="nucleotide sequence ID" value="NZ_FOTK01000013.1"/>
</dbReference>
<dbReference type="EMBL" id="FOTK01000013">
    <property type="protein sequence ID" value="SFL89579.1"/>
    <property type="molecule type" value="Genomic_DNA"/>
</dbReference>
<keyword evidence="2" id="KW-1185">Reference proteome</keyword>
<dbReference type="Proteomes" id="UP000199048">
    <property type="component" value="Unassembled WGS sequence"/>
</dbReference>
<organism evidence="1 2">
    <name type="scientific">Methylobacterium pseudosasicola</name>
    <dbReference type="NCBI Taxonomy" id="582667"/>
    <lineage>
        <taxon>Bacteria</taxon>
        <taxon>Pseudomonadati</taxon>
        <taxon>Pseudomonadota</taxon>
        <taxon>Alphaproteobacteria</taxon>
        <taxon>Hyphomicrobiales</taxon>
        <taxon>Methylobacteriaceae</taxon>
        <taxon>Methylobacterium</taxon>
    </lineage>
</organism>
<evidence type="ECO:0000313" key="2">
    <source>
        <dbReference type="Proteomes" id="UP000199048"/>
    </source>
</evidence>
<evidence type="ECO:0000313" key="1">
    <source>
        <dbReference type="EMBL" id="SFL89579.1"/>
    </source>
</evidence>
<name>A0A1I4LFA1_9HYPH</name>